<dbReference type="GO" id="GO:0007059">
    <property type="term" value="P:chromosome segregation"/>
    <property type="evidence" value="ECO:0007669"/>
    <property type="project" value="TreeGrafter"/>
</dbReference>
<dbReference type="AlphaFoldDB" id="A0A8J2ZN00"/>
<comment type="similarity">
    <text evidence="1">Belongs to the ParB family.</text>
</comment>
<comment type="caution">
    <text evidence="3">The sequence shown here is derived from an EMBL/GenBank/DDBJ whole genome shotgun (WGS) entry which is preliminary data.</text>
</comment>
<dbReference type="Pfam" id="PF07506">
    <property type="entry name" value="RepB"/>
    <property type="match status" value="1"/>
</dbReference>
<evidence type="ECO:0000256" key="1">
    <source>
        <dbReference type="ARBA" id="ARBA00006295"/>
    </source>
</evidence>
<dbReference type="Pfam" id="PF02195">
    <property type="entry name" value="ParB_N"/>
    <property type="match status" value="1"/>
</dbReference>
<dbReference type="InterPro" id="IPR050336">
    <property type="entry name" value="Chromosome_partition/occlusion"/>
</dbReference>
<dbReference type="EMBL" id="BMJV01000009">
    <property type="protein sequence ID" value="GGG83356.1"/>
    <property type="molecule type" value="Genomic_DNA"/>
</dbReference>
<dbReference type="InterPro" id="IPR003115">
    <property type="entry name" value="ParB_N"/>
</dbReference>
<dbReference type="RefSeq" id="WP_188791723.1">
    <property type="nucleotide sequence ID" value="NZ_BMJV01000009.1"/>
</dbReference>
<dbReference type="SUPFAM" id="SSF109709">
    <property type="entry name" value="KorB DNA-binding domain-like"/>
    <property type="match status" value="1"/>
</dbReference>
<dbReference type="PANTHER" id="PTHR33375">
    <property type="entry name" value="CHROMOSOME-PARTITIONING PROTEIN PARB-RELATED"/>
    <property type="match status" value="1"/>
</dbReference>
<dbReference type="NCBIfam" id="TIGR00180">
    <property type="entry name" value="parB_part"/>
    <property type="match status" value="1"/>
</dbReference>
<dbReference type="PANTHER" id="PTHR33375:SF1">
    <property type="entry name" value="CHROMOSOME-PARTITIONING PROTEIN PARB-RELATED"/>
    <property type="match status" value="1"/>
</dbReference>
<dbReference type="Gene3D" id="3.90.1530.30">
    <property type="match status" value="1"/>
</dbReference>
<evidence type="ECO:0000313" key="3">
    <source>
        <dbReference type="EMBL" id="GGG83356.1"/>
    </source>
</evidence>
<name>A0A8J2ZN00_9RHOB</name>
<organism evidence="3 4">
    <name type="scientific">Salipiger pallidus</name>
    <dbReference type="NCBI Taxonomy" id="1775170"/>
    <lineage>
        <taxon>Bacteria</taxon>
        <taxon>Pseudomonadati</taxon>
        <taxon>Pseudomonadota</taxon>
        <taxon>Alphaproteobacteria</taxon>
        <taxon>Rhodobacterales</taxon>
        <taxon>Roseobacteraceae</taxon>
        <taxon>Salipiger</taxon>
    </lineage>
</organism>
<dbReference type="InterPro" id="IPR017819">
    <property type="entry name" value="Plasmid_partition_RepB"/>
</dbReference>
<dbReference type="InterPro" id="IPR004437">
    <property type="entry name" value="ParB/RepB/Spo0J"/>
</dbReference>
<dbReference type="CDD" id="cd16405">
    <property type="entry name" value="RepB_like_N"/>
    <property type="match status" value="1"/>
</dbReference>
<dbReference type="NCBIfam" id="TIGR03454">
    <property type="entry name" value="partition_RepB"/>
    <property type="match status" value="1"/>
</dbReference>
<dbReference type="Gene3D" id="1.10.10.2830">
    <property type="match status" value="1"/>
</dbReference>
<dbReference type="InterPro" id="IPR037972">
    <property type="entry name" value="RepB_N"/>
</dbReference>
<evidence type="ECO:0000259" key="2">
    <source>
        <dbReference type="SMART" id="SM00470"/>
    </source>
</evidence>
<sequence>MSDSRKKRLSMLDSLAAAGSGNAAPSMMNTNRALRSARDAVDRHHVWELDPDTIEDDRIGDRLDPRDVIDLQHAIEQNGQTVPILVRRHPSEEGRYLLVYGRRRLEAIRLSESVTKVRALVATLDDSAAVQAQISENMARRDLSYIEKALFAQELVESGFGSQARVAEVLTVTRSSVSMAIGIAGSIGRDLIEAIGAAHGIGRPRWEAMSRALDDTGAERAELIGVAERAHADAEVALVKDEPVPEDVSVAAFEAVMKVLGRKAAASPAPKGSKARTTGKRVLTVAGRTAGSVRRTGKGLALDLSEPGFADWLEAEAQDVIEELHARWTAQSGQGSED</sequence>
<reference evidence="3" key="2">
    <citation type="submission" date="2020-09" db="EMBL/GenBank/DDBJ databases">
        <authorList>
            <person name="Sun Q."/>
            <person name="Zhou Y."/>
        </authorList>
    </citation>
    <scope>NUCLEOTIDE SEQUENCE</scope>
    <source>
        <strain evidence="3">CGMCC 1.15762</strain>
    </source>
</reference>
<proteinExistence type="inferred from homology"/>
<dbReference type="SUPFAM" id="SSF110849">
    <property type="entry name" value="ParB/Sulfiredoxin"/>
    <property type="match status" value="1"/>
</dbReference>
<accession>A0A8J2ZN00</accession>
<dbReference type="GO" id="GO:0003677">
    <property type="term" value="F:DNA binding"/>
    <property type="evidence" value="ECO:0007669"/>
    <property type="project" value="InterPro"/>
</dbReference>
<keyword evidence="4" id="KW-1185">Reference proteome</keyword>
<dbReference type="GO" id="GO:0005694">
    <property type="term" value="C:chromosome"/>
    <property type="evidence" value="ECO:0007669"/>
    <property type="project" value="TreeGrafter"/>
</dbReference>
<feature type="domain" description="ParB-like N-terminal" evidence="2">
    <location>
        <begin position="47"/>
        <end position="138"/>
    </location>
</feature>
<protein>
    <submittedName>
        <fullName evidence="3">Plasmid partitioning protein RepB</fullName>
    </submittedName>
</protein>
<dbReference type="Proteomes" id="UP000617145">
    <property type="component" value="Unassembled WGS sequence"/>
</dbReference>
<gene>
    <name evidence="3" type="primary">repB</name>
    <name evidence="3" type="ORF">GCM10011415_36510</name>
</gene>
<evidence type="ECO:0000313" key="4">
    <source>
        <dbReference type="Proteomes" id="UP000617145"/>
    </source>
</evidence>
<reference evidence="3" key="1">
    <citation type="journal article" date="2014" name="Int. J. Syst. Evol. Microbiol.">
        <title>Complete genome sequence of Corynebacterium casei LMG S-19264T (=DSM 44701T), isolated from a smear-ripened cheese.</title>
        <authorList>
            <consortium name="US DOE Joint Genome Institute (JGI-PGF)"/>
            <person name="Walter F."/>
            <person name="Albersmeier A."/>
            <person name="Kalinowski J."/>
            <person name="Ruckert C."/>
        </authorList>
    </citation>
    <scope>NUCLEOTIDE SEQUENCE</scope>
    <source>
        <strain evidence="3">CGMCC 1.15762</strain>
    </source>
</reference>
<dbReference type="InterPro" id="IPR011111">
    <property type="entry name" value="Plasmid_RepB"/>
</dbReference>
<dbReference type="InterPro" id="IPR036086">
    <property type="entry name" value="ParB/Sulfiredoxin_sf"/>
</dbReference>
<dbReference type="SMART" id="SM00470">
    <property type="entry name" value="ParB"/>
    <property type="match status" value="1"/>
</dbReference>